<organism evidence="2 3">
    <name type="scientific">Actinomadura hallensis</name>
    <dbReference type="NCBI Taxonomy" id="337895"/>
    <lineage>
        <taxon>Bacteria</taxon>
        <taxon>Bacillati</taxon>
        <taxon>Actinomycetota</taxon>
        <taxon>Actinomycetes</taxon>
        <taxon>Streptosporangiales</taxon>
        <taxon>Thermomonosporaceae</taxon>
        <taxon>Actinomadura</taxon>
    </lineage>
</organism>
<name>A0A543I8E7_9ACTN</name>
<dbReference type="InterPro" id="IPR024975">
    <property type="entry name" value="NOV_C"/>
</dbReference>
<evidence type="ECO:0000259" key="1">
    <source>
        <dbReference type="Pfam" id="PF13020"/>
    </source>
</evidence>
<comment type="caution">
    <text evidence="2">The sequence shown here is derived from an EMBL/GenBank/DDBJ whole genome shotgun (WGS) entry which is preliminary data.</text>
</comment>
<feature type="domain" description="Protein NO VEIN C-terminal" evidence="1">
    <location>
        <begin position="137"/>
        <end position="210"/>
    </location>
</feature>
<dbReference type="EMBL" id="VFPO01000001">
    <property type="protein sequence ID" value="TQM66848.1"/>
    <property type="molecule type" value="Genomic_DNA"/>
</dbReference>
<dbReference type="AlphaFoldDB" id="A0A543I8E7"/>
<evidence type="ECO:0000313" key="3">
    <source>
        <dbReference type="Proteomes" id="UP000316706"/>
    </source>
</evidence>
<proteinExistence type="predicted"/>
<keyword evidence="3" id="KW-1185">Reference proteome</keyword>
<gene>
    <name evidence="2" type="ORF">FHX41_0440</name>
</gene>
<accession>A0A543I8E7</accession>
<sequence length="282" mass="31406">MPVPPSPVLKAALRWLELLPRHELSRARALFRSLPEFNDISPTQYEAAYDWLQERKFLDSLPHSTDLRTTIFTAAIADTLWFSDVDVLITQPEDLPSDGLRAAEAVGLSNEDAFAAVWHSWRKVDAAQRAHIGRAGEKAIVNLLSASGIPADHVSQHSDGYGYDVSATLPDRTLHLEIKATNKRGQLRFYLSRNEFETMRRDPDWILVAVRLNTELEPVSVATVCRQWISETVPADRKANGRWESVRLDVAASAICPGISRLSSPPATSVHGMLRGEPPWPG</sequence>
<reference evidence="2 3" key="1">
    <citation type="submission" date="2019-06" db="EMBL/GenBank/DDBJ databases">
        <title>Sequencing the genomes of 1000 actinobacteria strains.</title>
        <authorList>
            <person name="Klenk H.-P."/>
        </authorList>
    </citation>
    <scope>NUCLEOTIDE SEQUENCE [LARGE SCALE GENOMIC DNA]</scope>
    <source>
        <strain evidence="2 3">DSM 45043</strain>
    </source>
</reference>
<dbReference type="Pfam" id="PF13020">
    <property type="entry name" value="NOV_C"/>
    <property type="match status" value="1"/>
</dbReference>
<evidence type="ECO:0000313" key="2">
    <source>
        <dbReference type="EMBL" id="TQM66848.1"/>
    </source>
</evidence>
<dbReference type="Proteomes" id="UP000316706">
    <property type="component" value="Unassembled WGS sequence"/>
</dbReference>
<protein>
    <submittedName>
        <fullName evidence="2">Uncharacterized protein DUF3883</fullName>
    </submittedName>
</protein>